<keyword evidence="2" id="KW-1185">Reference proteome</keyword>
<dbReference type="RefSeq" id="WP_130160449.1">
    <property type="nucleotide sequence ID" value="NZ_SGIS01000082.1"/>
</dbReference>
<reference evidence="1 2" key="1">
    <citation type="submission" date="2019-02" db="EMBL/GenBank/DDBJ databases">
        <authorList>
            <person name="Li Y."/>
        </authorList>
    </citation>
    <scope>NUCLEOTIDE SEQUENCE [LARGE SCALE GENOMIC DNA]</scope>
    <source>
        <strain evidence="1 2">3-7</strain>
    </source>
</reference>
<dbReference type="EMBL" id="SGIS01000082">
    <property type="protein sequence ID" value="RZF59141.1"/>
    <property type="molecule type" value="Genomic_DNA"/>
</dbReference>
<evidence type="ECO:0000313" key="1">
    <source>
        <dbReference type="EMBL" id="RZF59141.1"/>
    </source>
</evidence>
<sequence length="172" mass="18442">MAQHAPDGSTAALAAAALGAKVVDSIMGDLTGEGRDDALLVVDRARGGMASARHPLEVVLMRREADGRPRRTAANARLLSCGPCATTGGWLRAQAGSFTVVDAGAGEMRAEYRFDYDRHARVWHVAHVSRRIVDPHTGHERQQELSARDVGGASFARFDPARLPVFDGEKSK</sequence>
<gene>
    <name evidence="1" type="ORF">EWE75_23320</name>
</gene>
<proteinExistence type="predicted"/>
<dbReference type="OrthoDB" id="86940at2"/>
<organism evidence="1 2">
    <name type="scientific">Sphingomonas populi</name>
    <dbReference type="NCBI Taxonomy" id="2484750"/>
    <lineage>
        <taxon>Bacteria</taxon>
        <taxon>Pseudomonadati</taxon>
        <taxon>Pseudomonadota</taxon>
        <taxon>Alphaproteobacteria</taxon>
        <taxon>Sphingomonadales</taxon>
        <taxon>Sphingomonadaceae</taxon>
        <taxon>Sphingomonas</taxon>
    </lineage>
</organism>
<accession>A0A4Q6XGX1</accession>
<name>A0A4Q6XGX1_9SPHN</name>
<dbReference type="AlphaFoldDB" id="A0A4Q6XGX1"/>
<evidence type="ECO:0000313" key="2">
    <source>
        <dbReference type="Proteomes" id="UP000292085"/>
    </source>
</evidence>
<dbReference type="Proteomes" id="UP000292085">
    <property type="component" value="Unassembled WGS sequence"/>
</dbReference>
<protein>
    <submittedName>
        <fullName evidence="1">Uncharacterized protein</fullName>
    </submittedName>
</protein>
<comment type="caution">
    <text evidence="1">The sequence shown here is derived from an EMBL/GenBank/DDBJ whole genome shotgun (WGS) entry which is preliminary data.</text>
</comment>